<accession>A0A7Z0PEG9</accession>
<keyword evidence="3 5" id="KW-0732">Signal</keyword>
<dbReference type="PRINTS" id="PR00337">
    <property type="entry name" value="LEUILEVALBP"/>
</dbReference>
<dbReference type="PANTHER" id="PTHR30483:SF6">
    <property type="entry name" value="PERIPLASMIC BINDING PROTEIN OF ABC TRANSPORTER FOR NATURAL AMINO ACIDS"/>
    <property type="match status" value="1"/>
</dbReference>
<keyword evidence="4" id="KW-0029">Amino-acid transport</keyword>
<dbReference type="Proteomes" id="UP000526184">
    <property type="component" value="Unassembled WGS sequence"/>
</dbReference>
<protein>
    <submittedName>
        <fullName evidence="7">ABC transporter substrate-binding protein</fullName>
    </submittedName>
</protein>
<feature type="chain" id="PRO_5030851430" evidence="5">
    <location>
        <begin position="22"/>
        <end position="375"/>
    </location>
</feature>
<evidence type="ECO:0000313" key="8">
    <source>
        <dbReference type="Proteomes" id="UP000526184"/>
    </source>
</evidence>
<dbReference type="InterPro" id="IPR028081">
    <property type="entry name" value="Leu-bd"/>
</dbReference>
<evidence type="ECO:0000313" key="7">
    <source>
        <dbReference type="EMBL" id="NYV27774.1"/>
    </source>
</evidence>
<evidence type="ECO:0000256" key="1">
    <source>
        <dbReference type="ARBA" id="ARBA00010062"/>
    </source>
</evidence>
<reference evidence="7 8" key="1">
    <citation type="submission" date="2020-05" db="EMBL/GenBank/DDBJ databases">
        <title>Streptobacillus felis strain LHL191014123.</title>
        <authorList>
            <person name="Fawzy A."/>
            <person name="Rau J."/>
            <person name="Risse K."/>
            <person name="Schauerte N."/>
            <person name="Geiger C."/>
            <person name="Blom J."/>
            <person name="Imirzalioglu C."/>
            <person name="Falgenhauer J."/>
            <person name="Bach A."/>
            <person name="Herden C."/>
            <person name="Eisenberg T."/>
        </authorList>
    </citation>
    <scope>NUCLEOTIDE SEQUENCE [LARGE SCALE GENOMIC DNA]</scope>
    <source>
        <strain evidence="7 8">LHL191014123</strain>
    </source>
</reference>
<dbReference type="Pfam" id="PF13458">
    <property type="entry name" value="Peripla_BP_6"/>
    <property type="match status" value="1"/>
</dbReference>
<dbReference type="InterPro" id="IPR051010">
    <property type="entry name" value="BCAA_transport"/>
</dbReference>
<comment type="similarity">
    <text evidence="1">Belongs to the leucine-binding protein family.</text>
</comment>
<keyword evidence="8" id="KW-1185">Reference proteome</keyword>
<feature type="domain" description="Leucine-binding protein" evidence="6">
    <location>
        <begin position="33"/>
        <end position="354"/>
    </location>
</feature>
<feature type="signal peptide" evidence="5">
    <location>
        <begin position="1"/>
        <end position="21"/>
    </location>
</feature>
<comment type="caution">
    <text evidence="7">The sequence shown here is derived from an EMBL/GenBank/DDBJ whole genome shotgun (WGS) entry which is preliminary data.</text>
</comment>
<dbReference type="SUPFAM" id="SSF53822">
    <property type="entry name" value="Periplasmic binding protein-like I"/>
    <property type="match status" value="1"/>
</dbReference>
<organism evidence="7 8">
    <name type="scientific">Streptobacillus felis</name>
    <dbReference type="NCBI Taxonomy" id="1384509"/>
    <lineage>
        <taxon>Bacteria</taxon>
        <taxon>Fusobacteriati</taxon>
        <taxon>Fusobacteriota</taxon>
        <taxon>Fusobacteriia</taxon>
        <taxon>Fusobacteriales</taxon>
        <taxon>Leptotrichiaceae</taxon>
        <taxon>Streptobacillus</taxon>
    </lineage>
</organism>
<proteinExistence type="inferred from homology"/>
<dbReference type="InterPro" id="IPR028082">
    <property type="entry name" value="Peripla_BP_I"/>
</dbReference>
<dbReference type="InterPro" id="IPR000709">
    <property type="entry name" value="Leu_Ile_Val-bd"/>
</dbReference>
<dbReference type="RefSeq" id="WP_067320377.1">
    <property type="nucleotide sequence ID" value="NZ_CBCRWS010000027.1"/>
</dbReference>
<dbReference type="EMBL" id="JABMKT010000011">
    <property type="protein sequence ID" value="NYV27774.1"/>
    <property type="molecule type" value="Genomic_DNA"/>
</dbReference>
<dbReference type="AlphaFoldDB" id="A0A7Z0PEG9"/>
<dbReference type="Gene3D" id="3.40.50.2300">
    <property type="match status" value="2"/>
</dbReference>
<dbReference type="GO" id="GO:0006865">
    <property type="term" value="P:amino acid transport"/>
    <property type="evidence" value="ECO:0007669"/>
    <property type="project" value="UniProtKB-KW"/>
</dbReference>
<evidence type="ECO:0000256" key="4">
    <source>
        <dbReference type="ARBA" id="ARBA00022970"/>
    </source>
</evidence>
<sequence>MKKVILSVLTLIMLFSCGNKAEVDVKGGSESIIKIGVPEPLTGDISQYGVAIKEGIEFKFEQINNEGGINGKKVEVVVEDTKGDLQEAVNIMKKMISVDKVDAVLGESISANSFAIAELAQKAGIPMITPAGTRFDITEGKDFVYRATFTDPFQGEILAKYIQKEGFKNIAILTNTSSDYSVGVTTKFKEIAQEINLKFEEQKYTKDDKDFKSLLTNIKNTGFDAVLVPDYYNTVGLILSQAKELGLEVQFFGADGWDGIQTDFVDVAEGAIFTSQFDINDTSELNVAFVTKFKEKYGKEPNLFTSLGYDAATILAVALKSVENPSDHVAVKEALNKVSVELVTGKLEFDQNRNPKKVVSFLTIQNGKLVLKEKF</sequence>
<evidence type="ECO:0000259" key="6">
    <source>
        <dbReference type="Pfam" id="PF13458"/>
    </source>
</evidence>
<dbReference type="PANTHER" id="PTHR30483">
    <property type="entry name" value="LEUCINE-SPECIFIC-BINDING PROTEIN"/>
    <property type="match status" value="1"/>
</dbReference>
<dbReference type="CDD" id="cd06347">
    <property type="entry name" value="PBP1_ABC_LivK_ligand_binding-like"/>
    <property type="match status" value="1"/>
</dbReference>
<dbReference type="PROSITE" id="PS51257">
    <property type="entry name" value="PROKAR_LIPOPROTEIN"/>
    <property type="match status" value="1"/>
</dbReference>
<gene>
    <name evidence="7" type="ORF">HP397_02890</name>
</gene>
<name>A0A7Z0PEG9_9FUSO</name>
<keyword evidence="2" id="KW-0813">Transport</keyword>
<evidence type="ECO:0000256" key="3">
    <source>
        <dbReference type="ARBA" id="ARBA00022729"/>
    </source>
</evidence>
<evidence type="ECO:0000256" key="2">
    <source>
        <dbReference type="ARBA" id="ARBA00022448"/>
    </source>
</evidence>
<dbReference type="OrthoDB" id="9783240at2"/>
<evidence type="ECO:0000256" key="5">
    <source>
        <dbReference type="SAM" id="SignalP"/>
    </source>
</evidence>